<dbReference type="EMBL" id="JAGSOI010000024">
    <property type="protein sequence ID" value="MCM1986803.1"/>
    <property type="molecule type" value="Genomic_DNA"/>
</dbReference>
<gene>
    <name evidence="2" type="ORF">KDK67_07305</name>
</gene>
<evidence type="ECO:0000256" key="1">
    <source>
        <dbReference type="SAM" id="MobiDB-lite"/>
    </source>
</evidence>
<feature type="compositionally biased region" description="Basic and acidic residues" evidence="1">
    <location>
        <begin position="84"/>
        <end position="95"/>
    </location>
</feature>
<accession>A0A9E5DBU9</accession>
<dbReference type="InterPro" id="IPR019209">
    <property type="entry name" value="DUF2098"/>
</dbReference>
<reference evidence="2" key="2">
    <citation type="submission" date="2021-04" db="EMBL/GenBank/DDBJ databases">
        <authorList>
            <person name="Dong X."/>
        </authorList>
    </citation>
    <scope>NUCLEOTIDE SEQUENCE</scope>
    <source>
        <strain evidence="2">LLY</strain>
    </source>
</reference>
<proteinExistence type="predicted"/>
<dbReference type="Pfam" id="PF09871">
    <property type="entry name" value="DUF2098"/>
    <property type="match status" value="1"/>
</dbReference>
<protein>
    <submittedName>
        <fullName evidence="2">DUF2098 domain-containing protein</fullName>
    </submittedName>
</protein>
<dbReference type="RefSeq" id="WP_250868156.1">
    <property type="nucleotide sequence ID" value="NZ_JAGSOI010000024.1"/>
</dbReference>
<feature type="region of interest" description="Disordered" evidence="1">
    <location>
        <begin position="84"/>
        <end position="103"/>
    </location>
</feature>
<sequence length="103" mass="11571">MNEVPEPVDIDGKPINVGSNVRYINTDTIGVIEEIMTDDEGTWALLDTTQLYYRIDKLQITEKRSSKGKEHVLTEEETKELIKARSETGQEKVEEVFQATGGG</sequence>
<name>A0A9E5DBU9_9EURY</name>
<dbReference type="Proteomes" id="UP001056766">
    <property type="component" value="Unassembled WGS sequence"/>
</dbReference>
<evidence type="ECO:0000313" key="2">
    <source>
        <dbReference type="EMBL" id="MCM1986803.1"/>
    </source>
</evidence>
<evidence type="ECO:0000313" key="3">
    <source>
        <dbReference type="Proteomes" id="UP001056766"/>
    </source>
</evidence>
<dbReference type="PIRSF" id="PIRSF037053">
    <property type="entry name" value="UCP037053"/>
    <property type="match status" value="1"/>
</dbReference>
<dbReference type="InterPro" id="IPR017099">
    <property type="entry name" value="UCP037053"/>
</dbReference>
<keyword evidence="3" id="KW-1185">Reference proteome</keyword>
<reference evidence="2" key="1">
    <citation type="journal article" date="2021" name="mSystems">
        <title>Bacteria and Archaea Synergistically Convert Glycine Betaine to Biogenic Methane in the Formosa Cold Seep of the South China Sea.</title>
        <authorList>
            <person name="Li L."/>
            <person name="Zhang W."/>
            <person name="Zhang S."/>
            <person name="Song L."/>
            <person name="Sun Q."/>
            <person name="Zhang H."/>
            <person name="Xiang H."/>
            <person name="Dong X."/>
        </authorList>
    </citation>
    <scope>NUCLEOTIDE SEQUENCE</scope>
    <source>
        <strain evidence="2">LLY</strain>
    </source>
</reference>
<dbReference type="AlphaFoldDB" id="A0A9E5DBU9"/>
<organism evidence="2 3">
    <name type="scientific">Methanococcoides seepicolus</name>
    <dbReference type="NCBI Taxonomy" id="2828780"/>
    <lineage>
        <taxon>Archaea</taxon>
        <taxon>Methanobacteriati</taxon>
        <taxon>Methanobacteriota</taxon>
        <taxon>Stenosarchaea group</taxon>
        <taxon>Methanomicrobia</taxon>
        <taxon>Methanosarcinales</taxon>
        <taxon>Methanosarcinaceae</taxon>
        <taxon>Methanococcoides</taxon>
    </lineage>
</organism>
<comment type="caution">
    <text evidence="2">The sequence shown here is derived from an EMBL/GenBank/DDBJ whole genome shotgun (WGS) entry which is preliminary data.</text>
</comment>